<dbReference type="Pfam" id="PF05635">
    <property type="entry name" value="23S_rRNA_IVP"/>
    <property type="match status" value="1"/>
</dbReference>
<evidence type="ECO:0008006" key="3">
    <source>
        <dbReference type="Google" id="ProtNLM"/>
    </source>
</evidence>
<name>A0A1F7IZ95_9BACT</name>
<dbReference type="InterPro" id="IPR036583">
    <property type="entry name" value="23S_rRNA_IVS_sf"/>
</dbReference>
<dbReference type="PANTHER" id="PTHR38471">
    <property type="entry name" value="FOUR HELIX BUNDLE PROTEIN"/>
    <property type="match status" value="1"/>
</dbReference>
<comment type="caution">
    <text evidence="1">The sequence shown here is derived from an EMBL/GenBank/DDBJ whole genome shotgun (WGS) entry which is preliminary data.</text>
</comment>
<dbReference type="InterPro" id="IPR012657">
    <property type="entry name" value="23S_rRNA-intervening_sequence"/>
</dbReference>
<dbReference type="SUPFAM" id="SSF158446">
    <property type="entry name" value="IVS-encoded protein-like"/>
    <property type="match status" value="1"/>
</dbReference>
<dbReference type="AlphaFoldDB" id="A0A1F7IZ95"/>
<accession>A0A1F7IZ95</accession>
<organism evidence="1 2">
    <name type="scientific">Candidatus Roizmanbacteria bacterium RIFCSPLOWO2_01_FULL_38_12</name>
    <dbReference type="NCBI Taxonomy" id="1802061"/>
    <lineage>
        <taxon>Bacteria</taxon>
        <taxon>Candidatus Roizmaniibacteriota</taxon>
    </lineage>
</organism>
<dbReference type="PANTHER" id="PTHR38471:SF2">
    <property type="entry name" value="FOUR HELIX BUNDLE PROTEIN"/>
    <property type="match status" value="1"/>
</dbReference>
<reference evidence="1 2" key="1">
    <citation type="journal article" date="2016" name="Nat. Commun.">
        <title>Thousands of microbial genomes shed light on interconnected biogeochemical processes in an aquifer system.</title>
        <authorList>
            <person name="Anantharaman K."/>
            <person name="Brown C.T."/>
            <person name="Hug L.A."/>
            <person name="Sharon I."/>
            <person name="Castelle C.J."/>
            <person name="Probst A.J."/>
            <person name="Thomas B.C."/>
            <person name="Singh A."/>
            <person name="Wilkins M.J."/>
            <person name="Karaoz U."/>
            <person name="Brodie E.L."/>
            <person name="Williams K.H."/>
            <person name="Hubbard S.S."/>
            <person name="Banfield J.F."/>
        </authorList>
    </citation>
    <scope>NUCLEOTIDE SEQUENCE [LARGE SCALE GENOMIC DNA]</scope>
</reference>
<sequence length="124" mass="14208">MKSFTDLIVWKESHRLTIEIYKATEKFPSNEIFGITNQIRRAAVSIPSNIAEGFGRITTKDKKQFYIIARGSLIELQSQLLICRDLGYLNNKAFNELATLTNNIHRLINGFIKSTVENKYVANK</sequence>
<protein>
    <recommendedName>
        <fullName evidence="3">Four helix bundle protein</fullName>
    </recommendedName>
</protein>
<dbReference type="Gene3D" id="1.20.1440.60">
    <property type="entry name" value="23S rRNA-intervening sequence"/>
    <property type="match status" value="1"/>
</dbReference>
<dbReference type="Proteomes" id="UP000177141">
    <property type="component" value="Unassembled WGS sequence"/>
</dbReference>
<gene>
    <name evidence="1" type="ORF">A3A93_05285</name>
</gene>
<dbReference type="CDD" id="cd16377">
    <property type="entry name" value="23S_rRNA_IVP_like"/>
    <property type="match status" value="1"/>
</dbReference>
<dbReference type="EMBL" id="MGAL01000012">
    <property type="protein sequence ID" value="OGK48655.1"/>
    <property type="molecule type" value="Genomic_DNA"/>
</dbReference>
<dbReference type="NCBIfam" id="TIGR02436">
    <property type="entry name" value="four helix bundle protein"/>
    <property type="match status" value="1"/>
</dbReference>
<evidence type="ECO:0000313" key="1">
    <source>
        <dbReference type="EMBL" id="OGK48655.1"/>
    </source>
</evidence>
<dbReference type="STRING" id="1802061.A3A93_05285"/>
<proteinExistence type="predicted"/>
<evidence type="ECO:0000313" key="2">
    <source>
        <dbReference type="Proteomes" id="UP000177141"/>
    </source>
</evidence>